<dbReference type="EC" id="2.6.1.-" evidence="6"/>
<dbReference type="PANTHER" id="PTHR46383:SF2">
    <property type="entry name" value="AMINOTRANSFERASE"/>
    <property type="match status" value="1"/>
</dbReference>
<dbReference type="GO" id="GO:0030170">
    <property type="term" value="F:pyridoxal phosphate binding"/>
    <property type="evidence" value="ECO:0007669"/>
    <property type="project" value="InterPro"/>
</dbReference>
<evidence type="ECO:0000313" key="8">
    <source>
        <dbReference type="EMBL" id="TVM19874.1"/>
    </source>
</evidence>
<dbReference type="GO" id="GO:0006520">
    <property type="term" value="P:amino acid metabolic process"/>
    <property type="evidence" value="ECO:0007669"/>
    <property type="project" value="InterPro"/>
</dbReference>
<evidence type="ECO:0000256" key="2">
    <source>
        <dbReference type="ARBA" id="ARBA00007441"/>
    </source>
</evidence>
<dbReference type="CDD" id="cd00609">
    <property type="entry name" value="AAT_like"/>
    <property type="match status" value="1"/>
</dbReference>
<dbReference type="AlphaFoldDB" id="A0A7M3MJA5"/>
<keyword evidence="4 6" id="KW-0808">Transferase</keyword>
<dbReference type="SUPFAM" id="SSF53383">
    <property type="entry name" value="PLP-dependent transferases"/>
    <property type="match status" value="1"/>
</dbReference>
<dbReference type="OrthoDB" id="9804474at2"/>
<evidence type="ECO:0000256" key="5">
    <source>
        <dbReference type="ARBA" id="ARBA00022898"/>
    </source>
</evidence>
<proteinExistence type="inferred from homology"/>
<feature type="domain" description="Aminotransferase class I/classII large" evidence="7">
    <location>
        <begin position="30"/>
        <end position="372"/>
    </location>
</feature>
<evidence type="ECO:0000256" key="4">
    <source>
        <dbReference type="ARBA" id="ARBA00022679"/>
    </source>
</evidence>
<comment type="cofactor">
    <cofactor evidence="1 6">
        <name>pyridoxal 5'-phosphate</name>
        <dbReference type="ChEBI" id="CHEBI:597326"/>
    </cofactor>
</comment>
<reference evidence="8 9" key="1">
    <citation type="submission" date="2018-06" db="EMBL/GenBank/DDBJ databases">
        <title>Complete genome of Desulfovibrio indonesiensis P37SLT.</title>
        <authorList>
            <person name="Crispim J.S."/>
            <person name="Vidigal P.M.P."/>
            <person name="Silva L.C.F."/>
            <person name="Laguardia C.N."/>
            <person name="Araujo L.C."/>
            <person name="Dias R.S."/>
            <person name="Sousa M.P."/>
            <person name="Paula S.O."/>
            <person name="Silva C."/>
        </authorList>
    </citation>
    <scope>NUCLEOTIDE SEQUENCE [LARGE SCALE GENOMIC DNA]</scope>
    <source>
        <strain evidence="8 9">P37SLT</strain>
    </source>
</reference>
<dbReference type="InterPro" id="IPR015424">
    <property type="entry name" value="PyrdxlP-dep_Trfase"/>
</dbReference>
<keyword evidence="3 6" id="KW-0032">Aminotransferase</keyword>
<dbReference type="RefSeq" id="WP_144301336.1">
    <property type="nucleotide sequence ID" value="NZ_QMIE01000001.1"/>
</dbReference>
<gene>
    <name evidence="8" type="ORF">DPQ33_01190</name>
</gene>
<evidence type="ECO:0000256" key="6">
    <source>
        <dbReference type="RuleBase" id="RU000481"/>
    </source>
</evidence>
<dbReference type="Pfam" id="PF00155">
    <property type="entry name" value="Aminotran_1_2"/>
    <property type="match status" value="1"/>
</dbReference>
<accession>A0A7M3MJA5</accession>
<evidence type="ECO:0000259" key="7">
    <source>
        <dbReference type="Pfam" id="PF00155"/>
    </source>
</evidence>
<dbReference type="PANTHER" id="PTHR46383">
    <property type="entry name" value="ASPARTATE AMINOTRANSFERASE"/>
    <property type="match status" value="1"/>
</dbReference>
<comment type="caution">
    <text evidence="8">The sequence shown here is derived from an EMBL/GenBank/DDBJ whole genome shotgun (WGS) entry which is preliminary data.</text>
</comment>
<protein>
    <recommendedName>
        <fullName evidence="6">Aminotransferase</fullName>
        <ecNumber evidence="6">2.6.1.-</ecNumber>
    </recommendedName>
</protein>
<dbReference type="GO" id="GO:0008483">
    <property type="term" value="F:transaminase activity"/>
    <property type="evidence" value="ECO:0007669"/>
    <property type="project" value="UniProtKB-KW"/>
</dbReference>
<keyword evidence="5" id="KW-0663">Pyridoxal phosphate</keyword>
<keyword evidence="9" id="KW-1185">Reference proteome</keyword>
<evidence type="ECO:0000256" key="3">
    <source>
        <dbReference type="ARBA" id="ARBA00022576"/>
    </source>
</evidence>
<dbReference type="PROSITE" id="PS00105">
    <property type="entry name" value="AA_TRANSFER_CLASS_1"/>
    <property type="match status" value="1"/>
</dbReference>
<dbReference type="InterPro" id="IPR015421">
    <property type="entry name" value="PyrdxlP-dep_Trfase_major"/>
</dbReference>
<evidence type="ECO:0000256" key="1">
    <source>
        <dbReference type="ARBA" id="ARBA00001933"/>
    </source>
</evidence>
<organism evidence="8 9">
    <name type="scientific">Oceanidesulfovibrio indonesiensis</name>
    <dbReference type="NCBI Taxonomy" id="54767"/>
    <lineage>
        <taxon>Bacteria</taxon>
        <taxon>Pseudomonadati</taxon>
        <taxon>Thermodesulfobacteriota</taxon>
        <taxon>Desulfovibrionia</taxon>
        <taxon>Desulfovibrionales</taxon>
        <taxon>Desulfovibrionaceae</taxon>
        <taxon>Oceanidesulfovibrio</taxon>
    </lineage>
</organism>
<dbReference type="InterPro" id="IPR004839">
    <property type="entry name" value="Aminotransferase_I/II_large"/>
</dbReference>
<comment type="similarity">
    <text evidence="2 6">Belongs to the class-I pyridoxal-phosphate-dependent aminotransferase family.</text>
</comment>
<name>A0A7M3MJA5_9BACT</name>
<dbReference type="Gene3D" id="3.40.640.10">
    <property type="entry name" value="Type I PLP-dependent aspartate aminotransferase-like (Major domain)"/>
    <property type="match status" value="1"/>
</dbReference>
<evidence type="ECO:0000313" key="9">
    <source>
        <dbReference type="Proteomes" id="UP000448292"/>
    </source>
</evidence>
<sequence length="380" mass="42600">MERTLLDEIKPFYVMDVLERAKAMERDGIDVVHLEVGEPDFDMPGPVKQAAIRAMDQGHTHYTHSLGMIELREAIAADYDKRYGVTVDPEHIVVTNGTSPAIFLTFAALLEHGDEVIVSDPHYACYPNFIRLAGGMPRLVPTLEEDGFQFRASAIRGAMNDRTRAVFLNSPSNPVGTLMPPERMKNVAELGLPIVSDEIYHGLVYGGQRDHTVLEFTKNCFVLNGFSKLYAMTGLRLGYLIAPEIHKRDLQKLCQNLFISPNSVSQWAGIAALTQCEEDVERMKAVYDERRRYMVARLREIGFTIAVEPFGAFYVFANARKFGADSYSLAFDILENAHVGVTPGTDFGQGGEGFIRFSYANSLENIERGLDRVERYLKTV</sequence>
<dbReference type="InterPro" id="IPR050596">
    <property type="entry name" value="AspAT/PAT-like"/>
</dbReference>
<dbReference type="EMBL" id="QMIE01000001">
    <property type="protein sequence ID" value="TVM19874.1"/>
    <property type="molecule type" value="Genomic_DNA"/>
</dbReference>
<dbReference type="InterPro" id="IPR004838">
    <property type="entry name" value="NHTrfase_class1_PyrdxlP-BS"/>
</dbReference>
<dbReference type="Proteomes" id="UP000448292">
    <property type="component" value="Unassembled WGS sequence"/>
</dbReference>